<dbReference type="Pfam" id="PF00158">
    <property type="entry name" value="Sigma54_activat"/>
    <property type="match status" value="1"/>
</dbReference>
<dbReference type="InterPro" id="IPR058031">
    <property type="entry name" value="AAA_lid_NorR"/>
</dbReference>
<evidence type="ECO:0000256" key="10">
    <source>
        <dbReference type="ARBA" id="ARBA00023159"/>
    </source>
</evidence>
<comment type="subcellular location">
    <subcellularLocation>
        <location evidence="1">Cytoplasm</location>
    </subcellularLocation>
</comment>
<dbReference type="Pfam" id="PF25601">
    <property type="entry name" value="AAA_lid_14"/>
    <property type="match status" value="1"/>
</dbReference>
<dbReference type="InterPro" id="IPR003593">
    <property type="entry name" value="AAA+_ATPase"/>
</dbReference>
<dbReference type="InterPro" id="IPR025662">
    <property type="entry name" value="Sigma_54_int_dom_ATP-bd_1"/>
</dbReference>
<evidence type="ECO:0000256" key="4">
    <source>
        <dbReference type="ARBA" id="ARBA00022553"/>
    </source>
</evidence>
<dbReference type="GO" id="GO:0006355">
    <property type="term" value="P:regulation of DNA-templated transcription"/>
    <property type="evidence" value="ECO:0007669"/>
    <property type="project" value="InterPro"/>
</dbReference>
<evidence type="ECO:0000256" key="6">
    <source>
        <dbReference type="ARBA" id="ARBA00022840"/>
    </source>
</evidence>
<evidence type="ECO:0000256" key="11">
    <source>
        <dbReference type="ARBA" id="ARBA00023163"/>
    </source>
</evidence>
<dbReference type="PANTHER" id="PTHR32071:SF95">
    <property type="entry name" value="DNA-BINDING TRANSCRIPTIONAL REGULATOR NTRC"/>
    <property type="match status" value="1"/>
</dbReference>
<dbReference type="SMART" id="SM00382">
    <property type="entry name" value="AAA"/>
    <property type="match status" value="1"/>
</dbReference>
<evidence type="ECO:0000256" key="7">
    <source>
        <dbReference type="ARBA" id="ARBA00023012"/>
    </source>
</evidence>
<keyword evidence="6" id="KW-0067">ATP-binding</keyword>
<feature type="domain" description="Sigma-54 factor interaction" evidence="12">
    <location>
        <begin position="203"/>
        <end position="432"/>
    </location>
</feature>
<dbReference type="FunFam" id="3.40.50.300:FF:000006">
    <property type="entry name" value="DNA-binding transcriptional regulator NtrC"/>
    <property type="match status" value="1"/>
</dbReference>
<dbReference type="SUPFAM" id="SSF52540">
    <property type="entry name" value="P-loop containing nucleoside triphosphate hydrolases"/>
    <property type="match status" value="1"/>
</dbReference>
<dbReference type="PROSITE" id="PS50045">
    <property type="entry name" value="SIGMA54_INTERACT_4"/>
    <property type="match status" value="1"/>
</dbReference>
<dbReference type="InterPro" id="IPR003018">
    <property type="entry name" value="GAF"/>
</dbReference>
<dbReference type="Proteomes" id="UP000186079">
    <property type="component" value="Unassembled WGS sequence"/>
</dbReference>
<keyword evidence="3" id="KW-0678">Repressor</keyword>
<accession>A0A1N7ADD4</accession>
<dbReference type="Gene3D" id="1.10.8.60">
    <property type="match status" value="1"/>
</dbReference>
<dbReference type="PANTHER" id="PTHR32071">
    <property type="entry name" value="TRANSCRIPTIONAL REGULATORY PROTEIN"/>
    <property type="match status" value="1"/>
</dbReference>
<evidence type="ECO:0000313" key="13">
    <source>
        <dbReference type="EMBL" id="SIR36993.1"/>
    </source>
</evidence>
<dbReference type="Gene3D" id="1.10.10.60">
    <property type="entry name" value="Homeodomain-like"/>
    <property type="match status" value="1"/>
</dbReference>
<dbReference type="AlphaFoldDB" id="A0A1N7ADD4"/>
<evidence type="ECO:0000259" key="12">
    <source>
        <dbReference type="PROSITE" id="PS50045"/>
    </source>
</evidence>
<dbReference type="Pfam" id="PF02954">
    <property type="entry name" value="HTH_8"/>
    <property type="match status" value="1"/>
</dbReference>
<keyword evidence="11" id="KW-0804">Transcription</keyword>
<dbReference type="PRINTS" id="PR01590">
    <property type="entry name" value="HTHFIS"/>
</dbReference>
<keyword evidence="9" id="KW-0238">DNA-binding</keyword>
<organism evidence="13 14">
    <name type="scientific">Pseudomonas flexibilis</name>
    <dbReference type="NCBI Taxonomy" id="706570"/>
    <lineage>
        <taxon>Bacteria</taxon>
        <taxon>Pseudomonadati</taxon>
        <taxon>Pseudomonadota</taxon>
        <taxon>Gammaproteobacteria</taxon>
        <taxon>Pseudomonadales</taxon>
        <taxon>Pseudomonadaceae</taxon>
        <taxon>Pseudomonas</taxon>
    </lineage>
</organism>
<dbReference type="InterPro" id="IPR027417">
    <property type="entry name" value="P-loop_NTPase"/>
</dbReference>
<reference evidence="13 14" key="1">
    <citation type="submission" date="2017-01" db="EMBL/GenBank/DDBJ databases">
        <authorList>
            <person name="Mah S.A."/>
            <person name="Swanson W.J."/>
            <person name="Moy G.W."/>
            <person name="Vacquier V.D."/>
        </authorList>
    </citation>
    <scope>NUCLEOTIDE SEQUENCE [LARGE SCALE GENOMIC DNA]</scope>
    <source>
        <strain evidence="13 14">ATCC 29606</strain>
    </source>
</reference>
<evidence type="ECO:0000256" key="3">
    <source>
        <dbReference type="ARBA" id="ARBA00022491"/>
    </source>
</evidence>
<proteinExistence type="predicted"/>
<name>A0A1N7ADD4_9PSED</name>
<protein>
    <submittedName>
        <fullName evidence="13">Sigma-54 dependent transcriptional regulator</fullName>
    </submittedName>
</protein>
<dbReference type="InterPro" id="IPR002197">
    <property type="entry name" value="HTH_Fis"/>
</dbReference>
<evidence type="ECO:0000256" key="8">
    <source>
        <dbReference type="ARBA" id="ARBA00023015"/>
    </source>
</evidence>
<evidence type="ECO:0000256" key="9">
    <source>
        <dbReference type="ARBA" id="ARBA00023125"/>
    </source>
</evidence>
<gene>
    <name evidence="13" type="ORF">SAMN05421672_1216</name>
</gene>
<evidence type="ECO:0000313" key="14">
    <source>
        <dbReference type="Proteomes" id="UP000186079"/>
    </source>
</evidence>
<keyword evidence="7" id="KW-0902">Two-component regulatory system</keyword>
<dbReference type="Pfam" id="PF13185">
    <property type="entry name" value="GAF_2"/>
    <property type="match status" value="1"/>
</dbReference>
<dbReference type="GO" id="GO:0000160">
    <property type="term" value="P:phosphorelay signal transduction system"/>
    <property type="evidence" value="ECO:0007669"/>
    <property type="project" value="UniProtKB-KW"/>
</dbReference>
<evidence type="ECO:0000256" key="5">
    <source>
        <dbReference type="ARBA" id="ARBA00022741"/>
    </source>
</evidence>
<dbReference type="CDD" id="cd00009">
    <property type="entry name" value="AAA"/>
    <property type="match status" value="1"/>
</dbReference>
<dbReference type="EMBL" id="FTMC01000021">
    <property type="protein sequence ID" value="SIR36993.1"/>
    <property type="molecule type" value="Genomic_DNA"/>
</dbReference>
<dbReference type="GO" id="GO:0043565">
    <property type="term" value="F:sequence-specific DNA binding"/>
    <property type="evidence" value="ECO:0007669"/>
    <property type="project" value="InterPro"/>
</dbReference>
<dbReference type="InterPro" id="IPR025943">
    <property type="entry name" value="Sigma_54_int_dom_ATP-bd_2"/>
</dbReference>
<dbReference type="Gene3D" id="3.40.50.300">
    <property type="entry name" value="P-loop containing nucleotide triphosphate hydrolases"/>
    <property type="match status" value="1"/>
</dbReference>
<dbReference type="InterPro" id="IPR002078">
    <property type="entry name" value="Sigma_54_int"/>
</dbReference>
<dbReference type="PROSITE" id="PS00675">
    <property type="entry name" value="SIGMA54_INTERACT_1"/>
    <property type="match status" value="1"/>
</dbReference>
<dbReference type="SUPFAM" id="SSF55781">
    <property type="entry name" value="GAF domain-like"/>
    <property type="match status" value="1"/>
</dbReference>
<keyword evidence="8" id="KW-0805">Transcription regulation</keyword>
<dbReference type="InterPro" id="IPR029016">
    <property type="entry name" value="GAF-like_dom_sf"/>
</dbReference>
<evidence type="ECO:0000256" key="2">
    <source>
        <dbReference type="ARBA" id="ARBA00022490"/>
    </source>
</evidence>
<keyword evidence="4" id="KW-0597">Phosphoprotein</keyword>
<evidence type="ECO:0000256" key="1">
    <source>
        <dbReference type="ARBA" id="ARBA00004496"/>
    </source>
</evidence>
<dbReference type="SUPFAM" id="SSF46689">
    <property type="entry name" value="Homeodomain-like"/>
    <property type="match status" value="1"/>
</dbReference>
<keyword evidence="5" id="KW-0547">Nucleotide-binding</keyword>
<keyword evidence="10" id="KW-0010">Activator</keyword>
<dbReference type="GO" id="GO:0005737">
    <property type="term" value="C:cytoplasm"/>
    <property type="evidence" value="ECO:0007669"/>
    <property type="project" value="UniProtKB-SubCell"/>
</dbReference>
<dbReference type="GO" id="GO:0005524">
    <property type="term" value="F:ATP binding"/>
    <property type="evidence" value="ECO:0007669"/>
    <property type="project" value="UniProtKB-KW"/>
</dbReference>
<dbReference type="PROSITE" id="PS00676">
    <property type="entry name" value="SIGMA54_INTERACT_2"/>
    <property type="match status" value="1"/>
</dbReference>
<dbReference type="InterPro" id="IPR009057">
    <property type="entry name" value="Homeodomain-like_sf"/>
</dbReference>
<keyword evidence="2" id="KW-0963">Cytoplasm</keyword>
<dbReference type="Gene3D" id="3.30.450.40">
    <property type="match status" value="1"/>
</dbReference>
<sequence>MSSFEMPPAFLKGRQKLPIEALLAHFTQLANATSREVLLQGLVHSAADLTQCELCQLYLLDSSHTDLWLCGEWQDGILLPREIASLPSDYNDEQLLQYALCQNRPLYISELTGSLYNTAFLPESRTAWRSLLCVPLQKRNEQVGGLLLLASRQPNDLEPWSSLLGSLGACALGHLNLLQRLYARTSESRPKDQPAPIASGYGLIGDSPSMRSLYQLIGKVLHNPVSVLITGETGTGKELVARAIHDSGFRRSRPFVVQNCASLPENLLESELFGYRKGAFTGANSDRKGLFDAADTGTLFLDEIGDMPLPLQAKLLRVLQEGEVRPLGSTETHKVDVRIIAATHRNLRALVDEGRFREDLYYRLSSFPIELPPLRERGEDILRLARHFADKACALLQRENSQWSDAALAHLAGYPFPGNVRELKSLVERAVLLAEGGELLPEHFNLNTSAASDPTASEPQGTSLRERMDALERNLLLQFLRKNNGNQTLTARELELPRRTLLYRMERLNISSADV</sequence>